<dbReference type="GO" id="GO:0050270">
    <property type="term" value="F:S-adenosylhomocysteine deaminase activity"/>
    <property type="evidence" value="ECO:0007669"/>
    <property type="project" value="UniProtKB-UniRule"/>
</dbReference>
<feature type="binding site" evidence="4">
    <location>
        <position position="231"/>
    </location>
    <ligand>
        <name>substrate</name>
    </ligand>
</feature>
<feature type="binding site" evidence="4">
    <location>
        <position position="80"/>
    </location>
    <ligand>
        <name>Zn(2+)</name>
        <dbReference type="ChEBI" id="CHEBI:29105"/>
    </ligand>
</feature>
<evidence type="ECO:0000259" key="5">
    <source>
        <dbReference type="Pfam" id="PF01979"/>
    </source>
</evidence>
<dbReference type="CDD" id="cd01298">
    <property type="entry name" value="ATZ_TRZ_like"/>
    <property type="match status" value="1"/>
</dbReference>
<protein>
    <recommendedName>
        <fullName evidence="4">5-methylthioadenosine/S-adenosylhomocysteine deaminase</fullName>
        <shortName evidence="4">MTA/SAH deaminase</shortName>
        <ecNumber evidence="4">3.5.4.28</ecNumber>
        <ecNumber evidence="4">3.5.4.31</ecNumber>
    </recommendedName>
</protein>
<comment type="similarity">
    <text evidence="4">Belongs to the metallo-dependent hydrolases superfamily. MTA/SAH deaminase family.</text>
</comment>
<dbReference type="KEGG" id="dax:FDQ92_00075"/>
<dbReference type="Pfam" id="PF01979">
    <property type="entry name" value="Amidohydro_1"/>
    <property type="match status" value="1"/>
</dbReference>
<comment type="catalytic activity">
    <reaction evidence="4">
        <text>S-methyl-5'-thioadenosine + H2O + H(+) = S-methyl-5'-thioinosine + NH4(+)</text>
        <dbReference type="Rhea" id="RHEA:25025"/>
        <dbReference type="ChEBI" id="CHEBI:15377"/>
        <dbReference type="ChEBI" id="CHEBI:15378"/>
        <dbReference type="ChEBI" id="CHEBI:17509"/>
        <dbReference type="ChEBI" id="CHEBI:28938"/>
        <dbReference type="ChEBI" id="CHEBI:48595"/>
        <dbReference type="EC" id="3.5.4.31"/>
    </reaction>
</comment>
<feature type="binding site" evidence="4">
    <location>
        <position position="316"/>
    </location>
    <ligand>
        <name>Zn(2+)</name>
        <dbReference type="ChEBI" id="CHEBI:29105"/>
    </ligand>
</feature>
<dbReference type="EC" id="3.5.4.28" evidence="4"/>
<feature type="binding site" evidence="4">
    <location>
        <position position="201"/>
    </location>
    <ligand>
        <name>substrate</name>
    </ligand>
</feature>
<evidence type="ECO:0000313" key="6">
    <source>
        <dbReference type="EMBL" id="QCQ20737.1"/>
    </source>
</evidence>
<feature type="binding site" evidence="4">
    <location>
        <position position="228"/>
    </location>
    <ligand>
        <name>Zn(2+)</name>
        <dbReference type="ChEBI" id="CHEBI:29105"/>
    </ligand>
</feature>
<comment type="catalytic activity">
    <reaction evidence="4">
        <text>S-adenosyl-L-homocysteine + H2O + H(+) = S-inosyl-L-homocysteine + NH4(+)</text>
        <dbReference type="Rhea" id="RHEA:20716"/>
        <dbReference type="ChEBI" id="CHEBI:15377"/>
        <dbReference type="ChEBI" id="CHEBI:15378"/>
        <dbReference type="ChEBI" id="CHEBI:28938"/>
        <dbReference type="ChEBI" id="CHEBI:57856"/>
        <dbReference type="ChEBI" id="CHEBI:57985"/>
        <dbReference type="EC" id="3.5.4.28"/>
    </reaction>
</comment>
<dbReference type="InterPro" id="IPR050287">
    <property type="entry name" value="MTA/SAH_deaminase"/>
</dbReference>
<evidence type="ECO:0000256" key="4">
    <source>
        <dbReference type="HAMAP-Rule" id="MF_01281"/>
    </source>
</evidence>
<dbReference type="SUPFAM" id="SSF51338">
    <property type="entry name" value="Composite domain of metallo-dependent hydrolases"/>
    <property type="match status" value="1"/>
</dbReference>
<comment type="caution">
    <text evidence="4">Lacks conserved residue(s) required for the propagation of feature annotation.</text>
</comment>
<name>A0A4P8L9M8_9BACT</name>
<feature type="binding site" evidence="4">
    <location>
        <position position="109"/>
    </location>
    <ligand>
        <name>substrate</name>
    </ligand>
</feature>
<keyword evidence="8" id="KW-1185">Reference proteome</keyword>
<comment type="cofactor">
    <cofactor evidence="4">
        <name>Zn(2+)</name>
        <dbReference type="ChEBI" id="CHEBI:29105"/>
    </cofactor>
    <text evidence="4">Binds 1 zinc ion per subunit.</text>
</comment>
<dbReference type="Gene3D" id="2.30.40.10">
    <property type="entry name" value="Urease, subunit C, domain 1"/>
    <property type="match status" value="1"/>
</dbReference>
<comment type="function">
    <text evidence="4">Catalyzes the deamination of 5-methylthioadenosine and S-adenosyl-L-homocysteine into 5-methylthioinosine and S-inosyl-L-homocysteine, respectively. Is also able to deaminate adenosine.</text>
</comment>
<feature type="domain" description="Amidohydrolase-related" evidence="5">
    <location>
        <begin position="71"/>
        <end position="420"/>
    </location>
</feature>
<dbReference type="RefSeq" id="WP_137422707.1">
    <property type="nucleotide sequence ID" value="NZ_CP040098.1"/>
</dbReference>
<evidence type="ECO:0000313" key="8">
    <source>
        <dbReference type="Proteomes" id="UP000298602"/>
    </source>
</evidence>
<dbReference type="EMBL" id="CP040098">
    <property type="protein sequence ID" value="QCQ23362.1"/>
    <property type="molecule type" value="Genomic_DNA"/>
</dbReference>
<dbReference type="OrthoDB" id="9807210at2"/>
<keyword evidence="1 4" id="KW-0479">Metal-binding</keyword>
<dbReference type="InterPro" id="IPR023512">
    <property type="entry name" value="Deaminase_MtaD/DadD"/>
</dbReference>
<dbReference type="InterPro" id="IPR011059">
    <property type="entry name" value="Metal-dep_hydrolase_composite"/>
</dbReference>
<organism evidence="7 8">
    <name type="scientific">Desulfoglaeba alkanexedens ALDC</name>
    <dbReference type="NCBI Taxonomy" id="980445"/>
    <lineage>
        <taxon>Bacteria</taxon>
        <taxon>Pseudomonadati</taxon>
        <taxon>Thermodesulfobacteriota</taxon>
        <taxon>Syntrophobacteria</taxon>
        <taxon>Syntrophobacterales</taxon>
        <taxon>Syntrophobacteraceae</taxon>
        <taxon>Desulfoglaeba</taxon>
    </lineage>
</organism>
<dbReference type="GO" id="GO:0090614">
    <property type="term" value="F:5'-methylthioadenosine deaminase activity"/>
    <property type="evidence" value="ECO:0007669"/>
    <property type="project" value="UniProtKB-UniRule"/>
</dbReference>
<evidence type="ECO:0000256" key="1">
    <source>
        <dbReference type="ARBA" id="ARBA00022723"/>
    </source>
</evidence>
<accession>A0A4P8L9M8</accession>
<dbReference type="KEGG" id="dax:FDQ92_15010"/>
<feature type="binding site" evidence="4">
    <location>
        <position position="316"/>
    </location>
    <ligand>
        <name>substrate</name>
    </ligand>
</feature>
<dbReference type="EC" id="3.5.4.31" evidence="4"/>
<dbReference type="Proteomes" id="UP000298602">
    <property type="component" value="Chromosome"/>
</dbReference>
<dbReference type="AlphaFoldDB" id="A0A4P8L9M8"/>
<keyword evidence="3 4" id="KW-0862">Zinc</keyword>
<evidence type="ECO:0000256" key="3">
    <source>
        <dbReference type="ARBA" id="ARBA00022833"/>
    </source>
</evidence>
<dbReference type="GO" id="GO:0046872">
    <property type="term" value="F:metal ion binding"/>
    <property type="evidence" value="ECO:0007669"/>
    <property type="project" value="UniProtKB-KW"/>
</dbReference>
<reference evidence="7 8" key="2">
    <citation type="submission" date="2019-05" db="EMBL/GenBank/DDBJ databases">
        <authorList>
            <person name="Suflita J.M."/>
            <person name="Marks C.R."/>
        </authorList>
    </citation>
    <scope>NUCLEOTIDE SEQUENCE [LARGE SCALE GENOMIC DNA]</scope>
    <source>
        <strain evidence="7 8">ALDC</strain>
    </source>
</reference>
<dbReference type="Gene3D" id="3.20.20.140">
    <property type="entry name" value="Metal-dependent hydrolases"/>
    <property type="match status" value="1"/>
</dbReference>
<dbReference type="InterPro" id="IPR032466">
    <property type="entry name" value="Metal_Hydrolase"/>
</dbReference>
<sequence>MTDNERNQDPPAENADLVISGGRVLTLNDRNEIFDPGTVAVGSGRILAVGPSEALSARFTARRVMDAAGCVVLPGLVNAHTHAAMTLFRGLADDLPLLEWLQRHIFPAEAQLTEEWVYRGTLLACAEMILSGTTTFCDMYLFEHKVAEAAKAAGMRALVGEVLYDFPSPHYGPIENGLKFTEALVQEWKGDPLISVAVEPHALYTCSPELLRRCHDLACRLDTRLIVHLSESEAEVAQIRERYGHRPVEHLERLGVLSERLIADHCVALSPSDIEMLAFHRVNVVHNPESNMKLASGIAPVPALLAAGVNVALGTDGCASNNNLDLFGEMNTCATLHKLAALDPAVLPAQVVLRMATRNGAAALGLGHTVGQITAGYFADIIVVDFQRPHLTPVYDPISHLIYAAKGSDVRHVIIHGRVVLEDGRLLTLDVEEVMAHVRSIAKKIAS</sequence>
<dbReference type="FunFam" id="3.20.20.140:FF:000014">
    <property type="entry name" value="5-methylthioadenosine/S-adenosylhomocysteine deaminase"/>
    <property type="match status" value="1"/>
</dbReference>
<reference evidence="7 8" key="1">
    <citation type="submission" date="2019-05" db="EMBL/GenBank/DDBJ databases">
        <title>The Complete Genome Sequence of the n-alkane-degrading Desulfoglaeba alkanexedens ALDC reveals multiple alkylsuccinate synthase gene clusters.</title>
        <authorList>
            <person name="Callaghan A.V."/>
            <person name="Davidova I.A."/>
            <person name="Duncan K.E."/>
            <person name="Morris B."/>
            <person name="McInerney M.J."/>
        </authorList>
    </citation>
    <scope>NUCLEOTIDE SEQUENCE [LARGE SCALE GENOMIC DNA]</scope>
    <source>
        <strain evidence="7 8">ALDC</strain>
    </source>
</reference>
<evidence type="ECO:0000256" key="2">
    <source>
        <dbReference type="ARBA" id="ARBA00022801"/>
    </source>
</evidence>
<dbReference type="HAMAP" id="MF_01281">
    <property type="entry name" value="MTA_SAH_deamin"/>
    <property type="match status" value="1"/>
</dbReference>
<feature type="binding site" evidence="4">
    <location>
        <position position="82"/>
    </location>
    <ligand>
        <name>Zn(2+)</name>
        <dbReference type="ChEBI" id="CHEBI:29105"/>
    </ligand>
</feature>
<dbReference type="PANTHER" id="PTHR43794:SF11">
    <property type="entry name" value="AMIDOHYDROLASE-RELATED DOMAIN-CONTAINING PROTEIN"/>
    <property type="match status" value="1"/>
</dbReference>
<dbReference type="SUPFAM" id="SSF51556">
    <property type="entry name" value="Metallo-dependent hydrolases"/>
    <property type="match status" value="1"/>
</dbReference>
<keyword evidence="2 4" id="KW-0378">Hydrolase</keyword>
<gene>
    <name evidence="4" type="primary">mtaD</name>
    <name evidence="6" type="ORF">FDQ92_00075</name>
    <name evidence="7" type="ORF">FDQ92_15010</name>
</gene>
<dbReference type="EMBL" id="CP040098">
    <property type="protein sequence ID" value="QCQ20737.1"/>
    <property type="molecule type" value="Genomic_DNA"/>
</dbReference>
<proteinExistence type="inferred from homology"/>
<dbReference type="PANTHER" id="PTHR43794">
    <property type="entry name" value="AMINOHYDROLASE SSNA-RELATED"/>
    <property type="match status" value="1"/>
</dbReference>
<dbReference type="InterPro" id="IPR006680">
    <property type="entry name" value="Amidohydro-rel"/>
</dbReference>
<evidence type="ECO:0000313" key="7">
    <source>
        <dbReference type="EMBL" id="QCQ23362.1"/>
    </source>
</evidence>